<dbReference type="Pfam" id="PF07724">
    <property type="entry name" value="AAA_2"/>
    <property type="match status" value="1"/>
</dbReference>
<feature type="transmembrane region" description="Helical" evidence="3">
    <location>
        <begin position="12"/>
        <end position="31"/>
    </location>
</feature>
<evidence type="ECO:0000256" key="1">
    <source>
        <dbReference type="ARBA" id="ARBA00022741"/>
    </source>
</evidence>
<dbReference type="InterPro" id="IPR027417">
    <property type="entry name" value="P-loop_NTPase"/>
</dbReference>
<dbReference type="Gene3D" id="1.10.8.60">
    <property type="match status" value="1"/>
</dbReference>
<evidence type="ECO:0000313" key="5">
    <source>
        <dbReference type="EMBL" id="MBA5688956.1"/>
    </source>
</evidence>
<sequence>MMRRIWYFITDSHKVAVVGFVGFLLFLYLGSAALELTLLWTLAALVAALVGGGIWYGVRWYRGRRASRAMEAEISGEAVAAAPVAGAGATDGSDASAAARAEVNAIRESMLKAIATIKGSRMGMVSGARALYELPWFQVFDKGVMDDAEGREIDFRNTIIIATSNVGSAAMMQACLNKPADQLPTPEELEELLRPQLMRQFKPAFLGRMKIVPFYPLGDEALASIIGLKLARIGQRVRDNHQAEFSYEPSLVEAVLARCTEVDSGARSVDHILNGTLLPEIAEAVLARMADGAAIARIKVGAGRNGQFKYTIK</sequence>
<dbReference type="Gene3D" id="3.40.50.300">
    <property type="entry name" value="P-loop containing nucleotide triphosphate hydrolases"/>
    <property type="match status" value="1"/>
</dbReference>
<dbReference type="Proteomes" id="UP000573499">
    <property type="component" value="Unassembled WGS sequence"/>
</dbReference>
<dbReference type="InterPro" id="IPR019489">
    <property type="entry name" value="Clp_ATPase_C"/>
</dbReference>
<dbReference type="GO" id="GO:0005524">
    <property type="term" value="F:ATP binding"/>
    <property type="evidence" value="ECO:0007669"/>
    <property type="project" value="UniProtKB-KW"/>
</dbReference>
<gene>
    <name evidence="5" type="ORF">H3H39_18095</name>
</gene>
<dbReference type="SUPFAM" id="SSF52540">
    <property type="entry name" value="P-loop containing nucleoside triphosphate hydrolases"/>
    <property type="match status" value="1"/>
</dbReference>
<keyword evidence="2" id="KW-0067">ATP-binding</keyword>
<comment type="caution">
    <text evidence="5">The sequence shown here is derived from an EMBL/GenBank/DDBJ whole genome shotgun (WGS) entry which is preliminary data.</text>
</comment>
<dbReference type="EMBL" id="JACEZU010000009">
    <property type="protein sequence ID" value="MBA5688956.1"/>
    <property type="molecule type" value="Genomic_DNA"/>
</dbReference>
<dbReference type="InterPro" id="IPR050130">
    <property type="entry name" value="ClpA_ClpB"/>
</dbReference>
<evidence type="ECO:0000313" key="6">
    <source>
        <dbReference type="Proteomes" id="UP000573499"/>
    </source>
</evidence>
<feature type="domain" description="Clp ATPase C-terminal" evidence="4">
    <location>
        <begin position="217"/>
        <end position="310"/>
    </location>
</feature>
<reference evidence="5 6" key="1">
    <citation type="submission" date="2020-07" db="EMBL/GenBank/DDBJ databases">
        <title>Novel species isolated from subtropical streams in China.</title>
        <authorList>
            <person name="Lu H."/>
        </authorList>
    </citation>
    <scope>NUCLEOTIDE SEQUENCE [LARGE SCALE GENOMIC DNA]</scope>
    <source>
        <strain evidence="5 6">LX47W</strain>
    </source>
</reference>
<evidence type="ECO:0000256" key="3">
    <source>
        <dbReference type="SAM" id="Phobius"/>
    </source>
</evidence>
<dbReference type="SMART" id="SM01086">
    <property type="entry name" value="ClpB_D2-small"/>
    <property type="match status" value="1"/>
</dbReference>
<dbReference type="PANTHER" id="PTHR11638">
    <property type="entry name" value="ATP-DEPENDENT CLP PROTEASE"/>
    <property type="match status" value="1"/>
</dbReference>
<dbReference type="GO" id="GO:0034605">
    <property type="term" value="P:cellular response to heat"/>
    <property type="evidence" value="ECO:0007669"/>
    <property type="project" value="TreeGrafter"/>
</dbReference>
<accession>A0A7W2FC26</accession>
<proteinExistence type="predicted"/>
<name>A0A7W2FC26_9BURK</name>
<keyword evidence="3" id="KW-0812">Transmembrane</keyword>
<keyword evidence="3" id="KW-0472">Membrane</keyword>
<evidence type="ECO:0000256" key="2">
    <source>
        <dbReference type="ARBA" id="ARBA00022840"/>
    </source>
</evidence>
<keyword evidence="6" id="KW-1185">Reference proteome</keyword>
<dbReference type="InterPro" id="IPR003959">
    <property type="entry name" value="ATPase_AAA_core"/>
</dbReference>
<evidence type="ECO:0000259" key="4">
    <source>
        <dbReference type="SMART" id="SM01086"/>
    </source>
</evidence>
<feature type="transmembrane region" description="Helical" evidence="3">
    <location>
        <begin position="37"/>
        <end position="58"/>
    </location>
</feature>
<dbReference type="GO" id="GO:0005737">
    <property type="term" value="C:cytoplasm"/>
    <property type="evidence" value="ECO:0007669"/>
    <property type="project" value="TreeGrafter"/>
</dbReference>
<dbReference type="Pfam" id="PF10431">
    <property type="entry name" value="ClpB_D2-small"/>
    <property type="match status" value="1"/>
</dbReference>
<dbReference type="GO" id="GO:0016887">
    <property type="term" value="F:ATP hydrolysis activity"/>
    <property type="evidence" value="ECO:0007669"/>
    <property type="project" value="InterPro"/>
</dbReference>
<organism evidence="5 6">
    <name type="scientific">Rugamonas apoptosis</name>
    <dbReference type="NCBI Taxonomy" id="2758570"/>
    <lineage>
        <taxon>Bacteria</taxon>
        <taxon>Pseudomonadati</taxon>
        <taxon>Pseudomonadota</taxon>
        <taxon>Betaproteobacteria</taxon>
        <taxon>Burkholderiales</taxon>
        <taxon>Oxalobacteraceae</taxon>
        <taxon>Telluria group</taxon>
        <taxon>Rugamonas</taxon>
    </lineage>
</organism>
<protein>
    <submittedName>
        <fullName evidence="5">AAA family ATPase</fullName>
    </submittedName>
</protein>
<keyword evidence="1" id="KW-0547">Nucleotide-binding</keyword>
<dbReference type="AlphaFoldDB" id="A0A7W2FC26"/>
<keyword evidence="3" id="KW-1133">Transmembrane helix</keyword>
<dbReference type="PANTHER" id="PTHR11638:SF18">
    <property type="entry name" value="HEAT SHOCK PROTEIN 104"/>
    <property type="match status" value="1"/>
</dbReference>